<dbReference type="EMBL" id="HE573027">
    <property type="protein sequence ID" value="CCC52693.1"/>
    <property type="molecule type" value="Genomic_DNA"/>
</dbReference>
<organism evidence="1">
    <name type="scientific">Trypanosoma vivax (strain Y486)</name>
    <dbReference type="NCBI Taxonomy" id="1055687"/>
    <lineage>
        <taxon>Eukaryota</taxon>
        <taxon>Discoba</taxon>
        <taxon>Euglenozoa</taxon>
        <taxon>Kinetoplastea</taxon>
        <taxon>Metakinetoplastina</taxon>
        <taxon>Trypanosomatida</taxon>
        <taxon>Trypanosomatidae</taxon>
        <taxon>Trypanosoma</taxon>
        <taxon>Duttonella</taxon>
    </lineage>
</organism>
<evidence type="ECO:0000313" key="1">
    <source>
        <dbReference type="EMBL" id="CCC52693.1"/>
    </source>
</evidence>
<gene>
    <name evidence="1" type="ORF">TVY486_1101780</name>
</gene>
<accession>G0UA61</accession>
<name>G0UA61_TRYVY</name>
<proteinExistence type="predicted"/>
<protein>
    <submittedName>
        <fullName evidence="1">Uncharacterized protein</fullName>
    </submittedName>
</protein>
<sequence length="199" mass="21798">MLTHPQQTTRLHQRVEQPLTAVCNATTRASLLRRYLLNGRLISRLGCCLLRSIGCCLLRSLGCCLLRSLGCCLLRSLGCCLLRSLGCCLLRSIGCRLLHSLGCCLLRSLGCRLLRSGPGGRVGHVFLAWRLSAHLRGGTGTVGNSNVDGTSRRTGNRNRGVQRGVRSCFQRGVQKGVCNEKEKHRSAAVIIIDLKRYKG</sequence>
<reference evidence="1" key="1">
    <citation type="journal article" date="2012" name="Proc. Natl. Acad. Sci. U.S.A.">
        <title>Antigenic diversity is generated by distinct evolutionary mechanisms in African trypanosome species.</title>
        <authorList>
            <person name="Jackson A.P."/>
            <person name="Berry A."/>
            <person name="Aslett M."/>
            <person name="Allison H.C."/>
            <person name="Burton P."/>
            <person name="Vavrova-Anderson J."/>
            <person name="Brown R."/>
            <person name="Browne H."/>
            <person name="Corton N."/>
            <person name="Hauser H."/>
            <person name="Gamble J."/>
            <person name="Gilderthorp R."/>
            <person name="Marcello L."/>
            <person name="McQuillan J."/>
            <person name="Otto T.D."/>
            <person name="Quail M.A."/>
            <person name="Sanders M.J."/>
            <person name="van Tonder A."/>
            <person name="Ginger M.L."/>
            <person name="Field M.C."/>
            <person name="Barry J.D."/>
            <person name="Hertz-Fowler C."/>
            <person name="Berriman M."/>
        </authorList>
    </citation>
    <scope>NUCLEOTIDE SEQUENCE</scope>
    <source>
        <strain evidence="1">Y486</strain>
    </source>
</reference>
<dbReference type="AlphaFoldDB" id="G0UA61"/>
<dbReference type="VEuPathDB" id="TriTrypDB:TvY486_1101780"/>